<dbReference type="EMBL" id="KL584735">
    <property type="protein sequence ID" value="KEQ68188.1"/>
    <property type="molecule type" value="Genomic_DNA"/>
</dbReference>
<dbReference type="RefSeq" id="XP_013422380.1">
    <property type="nucleotide sequence ID" value="XM_013566926.1"/>
</dbReference>
<name>A0A074W5R4_9PEZI</name>
<evidence type="ECO:0000313" key="3">
    <source>
        <dbReference type="EMBL" id="KEQ68188.1"/>
    </source>
</evidence>
<dbReference type="AlphaFoldDB" id="A0A074W5R4"/>
<sequence length="346" mass="37895">MRVSTVTGIVYSTTTITATPPPSIVTSTILITSSIEPTTTTTTEVVTVTPQAQASCDFWDEGWGWSFKVYNIANWASDKGSALHHEEKGCGALTGWTWTPASGGSLPKAAFNLPFFIKDGCVERAIVSAYGSKIACRGHGLLDRRDDQCAAENEQEKAERERAEEASRAAVALRSKSREAAALQKRSTTTTEGPLTITSTPAYTYPSMSSTAHSCMPMNWTGTNNILTFTWTFTETDITITSTVRSTSKPTGPVTITRIITITSSPSSSSTITRTSSSLLTSPNRSSQHPTKLNAQECYHNQIKLVEVFDEGNKQWFEEDIMQLLKGQSYSDDQCSHFIPPDFRRM</sequence>
<dbReference type="OrthoDB" id="73875at2759"/>
<keyword evidence="4" id="KW-1185">Reference proteome</keyword>
<accession>A0A074W5R4</accession>
<feature type="coiled-coil region" evidence="1">
    <location>
        <begin position="146"/>
        <end position="173"/>
    </location>
</feature>
<feature type="region of interest" description="Disordered" evidence="2">
    <location>
        <begin position="266"/>
        <end position="291"/>
    </location>
</feature>
<reference evidence="3 4" key="1">
    <citation type="journal article" date="2014" name="BMC Genomics">
        <title>Genome sequencing of four Aureobasidium pullulans varieties: biotechnological potential, stress tolerance, and description of new species.</title>
        <authorList>
            <person name="Gostin Ar C."/>
            <person name="Ohm R.A."/>
            <person name="Kogej T."/>
            <person name="Sonjak S."/>
            <person name="Turk M."/>
            <person name="Zajc J."/>
            <person name="Zalar P."/>
            <person name="Grube M."/>
            <person name="Sun H."/>
            <person name="Han J."/>
            <person name="Sharma A."/>
            <person name="Chiniquy J."/>
            <person name="Ngan C.Y."/>
            <person name="Lipzen A."/>
            <person name="Barry K."/>
            <person name="Grigoriev I.V."/>
            <person name="Gunde-Cimerman N."/>
        </authorList>
    </citation>
    <scope>NUCLEOTIDE SEQUENCE [LARGE SCALE GENOMIC DNA]</scope>
    <source>
        <strain evidence="3 4">CBS 147.97</strain>
    </source>
</reference>
<proteinExistence type="predicted"/>
<evidence type="ECO:0000256" key="1">
    <source>
        <dbReference type="SAM" id="Coils"/>
    </source>
</evidence>
<organism evidence="3 4">
    <name type="scientific">Aureobasidium namibiae CBS 147.97</name>
    <dbReference type="NCBI Taxonomy" id="1043004"/>
    <lineage>
        <taxon>Eukaryota</taxon>
        <taxon>Fungi</taxon>
        <taxon>Dikarya</taxon>
        <taxon>Ascomycota</taxon>
        <taxon>Pezizomycotina</taxon>
        <taxon>Dothideomycetes</taxon>
        <taxon>Dothideomycetidae</taxon>
        <taxon>Dothideales</taxon>
        <taxon>Saccotheciaceae</taxon>
        <taxon>Aureobasidium</taxon>
    </lineage>
</organism>
<dbReference type="GeneID" id="25417761"/>
<protein>
    <submittedName>
        <fullName evidence="3">Uncharacterized protein</fullName>
    </submittedName>
</protein>
<dbReference type="Proteomes" id="UP000027730">
    <property type="component" value="Unassembled WGS sequence"/>
</dbReference>
<feature type="compositionally biased region" description="Low complexity" evidence="2">
    <location>
        <begin position="266"/>
        <end position="287"/>
    </location>
</feature>
<dbReference type="STRING" id="1043004.A0A074W5R4"/>
<evidence type="ECO:0000256" key="2">
    <source>
        <dbReference type="SAM" id="MobiDB-lite"/>
    </source>
</evidence>
<evidence type="ECO:0000313" key="4">
    <source>
        <dbReference type="Proteomes" id="UP000027730"/>
    </source>
</evidence>
<feature type="compositionally biased region" description="Polar residues" evidence="2">
    <location>
        <begin position="185"/>
        <end position="199"/>
    </location>
</feature>
<dbReference type="HOGENOM" id="CLU_801632_0_0_1"/>
<feature type="region of interest" description="Disordered" evidence="2">
    <location>
        <begin position="177"/>
        <end position="199"/>
    </location>
</feature>
<keyword evidence="1" id="KW-0175">Coiled coil</keyword>
<gene>
    <name evidence="3" type="ORF">M436DRAFT_86610</name>
</gene>